<protein>
    <recommendedName>
        <fullName evidence="6">Probable succinyl-diaminopimelate desuccinylase</fullName>
        <ecNumber evidence="5">3.5.1.18</ecNumber>
    </recommendedName>
</protein>
<evidence type="ECO:0000256" key="2">
    <source>
        <dbReference type="ARBA" id="ARBA00001947"/>
    </source>
</evidence>
<dbReference type="Gene3D" id="3.30.70.360">
    <property type="match status" value="1"/>
</dbReference>
<dbReference type="InterPro" id="IPR001261">
    <property type="entry name" value="ArgE/DapE_CS"/>
</dbReference>
<dbReference type="SUPFAM" id="SSF53187">
    <property type="entry name" value="Zn-dependent exopeptidases"/>
    <property type="match status" value="1"/>
</dbReference>
<dbReference type="UniPathway" id="UPA00034">
    <property type="reaction ID" value="UER00021"/>
</dbReference>
<dbReference type="InterPro" id="IPR050072">
    <property type="entry name" value="Peptidase_M20A"/>
</dbReference>
<evidence type="ECO:0000256" key="5">
    <source>
        <dbReference type="ARBA" id="ARBA00011921"/>
    </source>
</evidence>
<comment type="cofactor">
    <cofactor evidence="2">
        <name>Zn(2+)</name>
        <dbReference type="ChEBI" id="CHEBI:29105"/>
    </cofactor>
</comment>
<gene>
    <name evidence="13" type="primary">argE_9</name>
    <name evidence="13" type="ORF">SDC9_123282</name>
</gene>
<comment type="caution">
    <text evidence="13">The sequence shown here is derived from an EMBL/GenBank/DDBJ whole genome shotgun (WGS) entry which is preliminary data.</text>
</comment>
<dbReference type="InterPro" id="IPR010182">
    <property type="entry name" value="ArgE/DapE"/>
</dbReference>
<keyword evidence="9" id="KW-0862">Zinc</keyword>
<evidence type="ECO:0000256" key="11">
    <source>
        <dbReference type="ARBA" id="ARBA00051301"/>
    </source>
</evidence>
<keyword evidence="10" id="KW-0170">Cobalt</keyword>
<dbReference type="SUPFAM" id="SSF55031">
    <property type="entry name" value="Bacterial exopeptidase dimerisation domain"/>
    <property type="match status" value="1"/>
</dbReference>
<evidence type="ECO:0000259" key="12">
    <source>
        <dbReference type="Pfam" id="PF07687"/>
    </source>
</evidence>
<comment type="similarity">
    <text evidence="4">Belongs to the peptidase M20A family.</text>
</comment>
<reference evidence="13" key="1">
    <citation type="submission" date="2019-08" db="EMBL/GenBank/DDBJ databases">
        <authorList>
            <person name="Kucharzyk K."/>
            <person name="Murdoch R.W."/>
            <person name="Higgins S."/>
            <person name="Loffler F."/>
        </authorList>
    </citation>
    <scope>NUCLEOTIDE SEQUENCE</scope>
</reference>
<dbReference type="GO" id="GO:0046872">
    <property type="term" value="F:metal ion binding"/>
    <property type="evidence" value="ECO:0007669"/>
    <property type="project" value="UniProtKB-KW"/>
</dbReference>
<dbReference type="EMBL" id="VSSQ01027179">
    <property type="protein sequence ID" value="MPM76284.1"/>
    <property type="molecule type" value="Genomic_DNA"/>
</dbReference>
<evidence type="ECO:0000256" key="7">
    <source>
        <dbReference type="ARBA" id="ARBA00022723"/>
    </source>
</evidence>
<evidence type="ECO:0000256" key="8">
    <source>
        <dbReference type="ARBA" id="ARBA00022801"/>
    </source>
</evidence>
<dbReference type="NCBIfam" id="TIGR01910">
    <property type="entry name" value="DapE-ArgE"/>
    <property type="match status" value="1"/>
</dbReference>
<dbReference type="GO" id="GO:0009014">
    <property type="term" value="F:succinyl-diaminopimelate desuccinylase activity"/>
    <property type="evidence" value="ECO:0007669"/>
    <property type="project" value="UniProtKB-EC"/>
</dbReference>
<dbReference type="Pfam" id="PF01546">
    <property type="entry name" value="Peptidase_M20"/>
    <property type="match status" value="1"/>
</dbReference>
<name>A0A645CHA4_9ZZZZ</name>
<evidence type="ECO:0000256" key="4">
    <source>
        <dbReference type="ARBA" id="ARBA00006247"/>
    </source>
</evidence>
<proteinExistence type="inferred from homology"/>
<dbReference type="PROSITE" id="PS51257">
    <property type="entry name" value="PROKAR_LIPOPROTEIN"/>
    <property type="match status" value="1"/>
</dbReference>
<dbReference type="AlphaFoldDB" id="A0A645CHA4"/>
<evidence type="ECO:0000256" key="9">
    <source>
        <dbReference type="ARBA" id="ARBA00022833"/>
    </source>
</evidence>
<evidence type="ECO:0000313" key="13">
    <source>
        <dbReference type="EMBL" id="MPM76284.1"/>
    </source>
</evidence>
<comment type="catalytic activity">
    <reaction evidence="11">
        <text>N-succinyl-(2S,6S)-2,6-diaminopimelate + H2O = (2S,6S)-2,6-diaminopimelate + succinate</text>
        <dbReference type="Rhea" id="RHEA:22608"/>
        <dbReference type="ChEBI" id="CHEBI:15377"/>
        <dbReference type="ChEBI" id="CHEBI:30031"/>
        <dbReference type="ChEBI" id="CHEBI:57609"/>
        <dbReference type="ChEBI" id="CHEBI:58087"/>
        <dbReference type="EC" id="3.5.1.18"/>
    </reaction>
</comment>
<organism evidence="13">
    <name type="scientific">bioreactor metagenome</name>
    <dbReference type="NCBI Taxonomy" id="1076179"/>
    <lineage>
        <taxon>unclassified sequences</taxon>
        <taxon>metagenomes</taxon>
        <taxon>ecological metagenomes</taxon>
    </lineage>
</organism>
<comment type="pathway">
    <text evidence="3">Amino-acid biosynthesis; L-lysine biosynthesis via DAP pathway; LL-2,6-diaminopimelate from (S)-tetrahydrodipicolinate (succinylase route): step 3/3.</text>
</comment>
<dbReference type="PANTHER" id="PTHR43808:SF32">
    <property type="entry name" value="ARGE_DAPE-RELATED DEACYLASE"/>
    <property type="match status" value="1"/>
</dbReference>
<dbReference type="Gene3D" id="3.40.630.10">
    <property type="entry name" value="Zn peptidases"/>
    <property type="match status" value="2"/>
</dbReference>
<evidence type="ECO:0000256" key="3">
    <source>
        <dbReference type="ARBA" id="ARBA00005130"/>
    </source>
</evidence>
<accession>A0A645CHA4</accession>
<dbReference type="InterPro" id="IPR011650">
    <property type="entry name" value="Peptidase_M20_dimer"/>
</dbReference>
<dbReference type="PROSITE" id="PS00758">
    <property type="entry name" value="ARGE_DAPE_CPG2_1"/>
    <property type="match status" value="1"/>
</dbReference>
<dbReference type="CDD" id="cd08659">
    <property type="entry name" value="M20_ArgE_DapE-like"/>
    <property type="match status" value="1"/>
</dbReference>
<evidence type="ECO:0000256" key="1">
    <source>
        <dbReference type="ARBA" id="ARBA00001941"/>
    </source>
</evidence>
<evidence type="ECO:0000256" key="10">
    <source>
        <dbReference type="ARBA" id="ARBA00023285"/>
    </source>
</evidence>
<evidence type="ECO:0000256" key="6">
    <source>
        <dbReference type="ARBA" id="ARBA00016853"/>
    </source>
</evidence>
<dbReference type="InterPro" id="IPR002933">
    <property type="entry name" value="Peptidase_M20"/>
</dbReference>
<keyword evidence="7" id="KW-0479">Metal-binding</keyword>
<dbReference type="Pfam" id="PF07687">
    <property type="entry name" value="M20_dimer"/>
    <property type="match status" value="1"/>
</dbReference>
<sequence length="381" mass="41805">MLEKAEMDEALALLHTMISCDTVNPPGNEKKLALQLQDILINENIDCQIDEFATNRANLIFTIKGQEKGKALLVTGHLDTVPPGEMPWQYDPFLGAIENGYVYGRGVSDMKGSDAAMLYAIVRLKRKGIVPKQDVVFLATADEELSCLGAKRFVEQEGMVNIGAVLVGEPSDGDLLLAHKGAAWVEVTTYGQTAHGSMPNLGVNAIMAMNDFLSAFTKQKFNIEPHPVLGMPTYSIDKVKGGVAINVVPDSCTCSIDFRTIPGQRKEDIETMLKAAFAEAKMNNKKFSAEYKFRCLLPSVSCPAGDKIIDYAQQAAGKKLKQRGVNYFTDASSLIGEKNLPMIIYGPGADSQAHQPNEKLSLDNFFEAIEFYENFISNYKI</sequence>
<dbReference type="InterPro" id="IPR036264">
    <property type="entry name" value="Bact_exopeptidase_dim_dom"/>
</dbReference>
<dbReference type="PANTHER" id="PTHR43808">
    <property type="entry name" value="ACETYLORNITHINE DEACETYLASE"/>
    <property type="match status" value="1"/>
</dbReference>
<dbReference type="EC" id="3.5.1.18" evidence="5"/>
<comment type="cofactor">
    <cofactor evidence="1">
        <name>Co(2+)</name>
        <dbReference type="ChEBI" id="CHEBI:48828"/>
    </cofactor>
</comment>
<dbReference type="GO" id="GO:0009089">
    <property type="term" value="P:lysine biosynthetic process via diaminopimelate"/>
    <property type="evidence" value="ECO:0007669"/>
    <property type="project" value="UniProtKB-UniPathway"/>
</dbReference>
<keyword evidence="8 13" id="KW-0378">Hydrolase</keyword>
<feature type="domain" description="Peptidase M20 dimerisation" evidence="12">
    <location>
        <begin position="178"/>
        <end position="281"/>
    </location>
</feature>